<dbReference type="SMR" id="A0A3B6B3M7"/>
<sequence>MEGEAEVEAEARGKSVGEGIKHATGTQGDRVPEMEGKVKRKSVESRKGIEHAARRKHVKSLSEIKSAMKKVASRENLTRIKLETKNKLDEIEEARETDEAPPRISMEAVKGTMESDELPERISTSEDTKLEIDEAKEMGEEGAVRDEVTKLDIEESEGMEEKMQTGPFFDMYYGGLKACRSWFFSSPCKDTSE</sequence>
<keyword evidence="3" id="KW-1185">Reference proteome</keyword>
<dbReference type="Gramene" id="TraesCLE_scaffold_202214_01G000100.1">
    <property type="protein sequence ID" value="TraesCLE_scaffold_202214_01G000100.1"/>
    <property type="gene ID" value="TraesCLE_scaffold_202214_01G000100"/>
</dbReference>
<evidence type="ECO:0000256" key="1">
    <source>
        <dbReference type="SAM" id="MobiDB-lite"/>
    </source>
</evidence>
<evidence type="ECO:0000313" key="2">
    <source>
        <dbReference type="EnsemblPlants" id="TraesCS2A02G411100.1"/>
    </source>
</evidence>
<evidence type="ECO:0000313" key="3">
    <source>
        <dbReference type="Proteomes" id="UP000019116"/>
    </source>
</evidence>
<dbReference type="Gramene" id="TraesRN2A0100967100.1">
    <property type="protein sequence ID" value="TraesRN2A0100967100.1"/>
    <property type="gene ID" value="TraesRN2A0100967100"/>
</dbReference>
<dbReference type="Gramene" id="TraesCS2A03G0986400.1">
    <property type="protein sequence ID" value="TraesCS2A03G0986400.1.CDS"/>
    <property type="gene ID" value="TraesCS2A03G0986400"/>
</dbReference>
<feature type="compositionally biased region" description="Basic and acidic residues" evidence="1">
    <location>
        <begin position="118"/>
        <end position="162"/>
    </location>
</feature>
<dbReference type="Gramene" id="TraesCS2A02G411100.1">
    <property type="protein sequence ID" value="TraesCS2A02G411100.1"/>
    <property type="gene ID" value="TraesCS2A02G411100"/>
</dbReference>
<accession>A0A3B6B3M7</accession>
<dbReference type="Proteomes" id="UP000019116">
    <property type="component" value="Chromosome 2A"/>
</dbReference>
<name>A0A3B6B3M7_WHEAT</name>
<dbReference type="AlphaFoldDB" id="A0A3B6B3M7"/>
<protein>
    <submittedName>
        <fullName evidence="2">Uncharacterized protein</fullName>
    </submittedName>
</protein>
<organism evidence="2">
    <name type="scientific">Triticum aestivum</name>
    <name type="common">Wheat</name>
    <dbReference type="NCBI Taxonomy" id="4565"/>
    <lineage>
        <taxon>Eukaryota</taxon>
        <taxon>Viridiplantae</taxon>
        <taxon>Streptophyta</taxon>
        <taxon>Embryophyta</taxon>
        <taxon>Tracheophyta</taxon>
        <taxon>Spermatophyta</taxon>
        <taxon>Magnoliopsida</taxon>
        <taxon>Liliopsida</taxon>
        <taxon>Poales</taxon>
        <taxon>Poaceae</taxon>
        <taxon>BOP clade</taxon>
        <taxon>Pooideae</taxon>
        <taxon>Triticodae</taxon>
        <taxon>Triticeae</taxon>
        <taxon>Triticinae</taxon>
        <taxon>Triticum</taxon>
    </lineage>
</organism>
<dbReference type="Gramene" id="TraesROB_scaffold_068080_01G000100.1">
    <property type="protein sequence ID" value="TraesROB_scaffold_068080_01G000100.1"/>
    <property type="gene ID" value="TraesROB_scaffold_068080_01G000100"/>
</dbReference>
<dbReference type="Gramene" id="TraesWEE_scaffold_140489_01G000100.1">
    <property type="protein sequence ID" value="TraesWEE_scaffold_140489_01G000100.1"/>
    <property type="gene ID" value="TraesWEE_scaffold_140489_01G000100"/>
</dbReference>
<dbReference type="EnsemblPlants" id="TraesCS2A02G411100.1">
    <property type="protein sequence ID" value="TraesCS2A02G411100.1"/>
    <property type="gene ID" value="TraesCS2A02G411100"/>
</dbReference>
<reference evidence="2" key="2">
    <citation type="submission" date="2018-10" db="UniProtKB">
        <authorList>
            <consortium name="EnsemblPlants"/>
        </authorList>
    </citation>
    <scope>IDENTIFICATION</scope>
</reference>
<feature type="compositionally biased region" description="Basic and acidic residues" evidence="1">
    <location>
        <begin position="9"/>
        <end position="21"/>
    </location>
</feature>
<feature type="compositionally biased region" description="Basic and acidic residues" evidence="1">
    <location>
        <begin position="30"/>
        <end position="52"/>
    </location>
</feature>
<feature type="region of interest" description="Disordered" evidence="1">
    <location>
        <begin position="91"/>
        <end position="162"/>
    </location>
</feature>
<proteinExistence type="predicted"/>
<feature type="region of interest" description="Disordered" evidence="1">
    <location>
        <begin position="1"/>
        <end position="61"/>
    </location>
</feature>
<reference evidence="2" key="1">
    <citation type="submission" date="2018-08" db="EMBL/GenBank/DDBJ databases">
        <authorList>
            <person name="Rossello M."/>
        </authorList>
    </citation>
    <scope>NUCLEOTIDE SEQUENCE [LARGE SCALE GENOMIC DNA]</scope>
    <source>
        <strain evidence="2">cv. Chinese Spring</strain>
    </source>
</reference>